<evidence type="ECO:0000313" key="2">
    <source>
        <dbReference type="Proteomes" id="UP001295684"/>
    </source>
</evidence>
<comment type="caution">
    <text evidence="1">The sequence shown here is derived from an EMBL/GenBank/DDBJ whole genome shotgun (WGS) entry which is preliminary data.</text>
</comment>
<dbReference type="Proteomes" id="UP001295684">
    <property type="component" value="Unassembled WGS sequence"/>
</dbReference>
<gene>
    <name evidence="1" type="ORF">ECRASSUSDP1_LOCUS27248</name>
</gene>
<organism evidence="1 2">
    <name type="scientific">Euplotes crassus</name>
    <dbReference type="NCBI Taxonomy" id="5936"/>
    <lineage>
        <taxon>Eukaryota</taxon>
        <taxon>Sar</taxon>
        <taxon>Alveolata</taxon>
        <taxon>Ciliophora</taxon>
        <taxon>Intramacronucleata</taxon>
        <taxon>Spirotrichea</taxon>
        <taxon>Hypotrichia</taxon>
        <taxon>Euplotida</taxon>
        <taxon>Euplotidae</taxon>
        <taxon>Moneuplotes</taxon>
    </lineage>
</organism>
<accession>A0AAD1Y9S4</accession>
<dbReference type="AlphaFoldDB" id="A0AAD1Y9S4"/>
<dbReference type="EMBL" id="CAMPGE010028111">
    <property type="protein sequence ID" value="CAI2385667.1"/>
    <property type="molecule type" value="Genomic_DNA"/>
</dbReference>
<protein>
    <submittedName>
        <fullName evidence="1">Uncharacterized protein</fullName>
    </submittedName>
</protein>
<keyword evidence="2" id="KW-1185">Reference proteome</keyword>
<proteinExistence type="predicted"/>
<name>A0AAD1Y9S4_EUPCR</name>
<sequence>MIIIISETWIVIFTKFLNTLVNLSPSFISLSDLSSLYCQNPLKILSEVFSKITFLCKSVFYCKSTILNAFAIMEQIIICGWNPIMFEYVMSPQITKSCLYMIV</sequence>
<evidence type="ECO:0000313" key="1">
    <source>
        <dbReference type="EMBL" id="CAI2385667.1"/>
    </source>
</evidence>
<reference evidence="1" key="1">
    <citation type="submission" date="2023-07" db="EMBL/GenBank/DDBJ databases">
        <authorList>
            <consortium name="AG Swart"/>
            <person name="Singh M."/>
            <person name="Singh A."/>
            <person name="Seah K."/>
            <person name="Emmerich C."/>
        </authorList>
    </citation>
    <scope>NUCLEOTIDE SEQUENCE</scope>
    <source>
        <strain evidence="1">DP1</strain>
    </source>
</reference>